<dbReference type="InterPro" id="IPR011330">
    <property type="entry name" value="Glyco_hydro/deAcase_b/a-brl"/>
</dbReference>
<evidence type="ECO:0000259" key="3">
    <source>
        <dbReference type="Pfam" id="PF01522"/>
    </source>
</evidence>
<dbReference type="EMBL" id="JBHSWU010000058">
    <property type="protein sequence ID" value="MFC6723856.1"/>
    <property type="molecule type" value="Genomic_DNA"/>
</dbReference>
<comment type="caution">
    <text evidence="5">The sequence shown here is derived from an EMBL/GenBank/DDBJ whole genome shotgun (WGS) entry which is preliminary data.</text>
</comment>
<feature type="domain" description="NodB homology" evidence="3">
    <location>
        <begin position="236"/>
        <end position="354"/>
    </location>
</feature>
<keyword evidence="2" id="KW-0732">Signal</keyword>
<dbReference type="SUPFAM" id="SSF88713">
    <property type="entry name" value="Glycoside hydrolase/deacetylase"/>
    <property type="match status" value="1"/>
</dbReference>
<reference evidence="5 6" key="1">
    <citation type="journal article" date="2019" name="Int. J. Syst. Evol. Microbiol.">
        <title>The Global Catalogue of Microorganisms (GCM) 10K type strain sequencing project: providing services to taxonomists for standard genome sequencing and annotation.</title>
        <authorList>
            <consortium name="The Broad Institute Genomics Platform"/>
            <consortium name="The Broad Institute Genome Sequencing Center for Infectious Disease"/>
            <person name="Wu L."/>
            <person name="Ma J."/>
        </authorList>
    </citation>
    <scope>NUCLEOTIDE SEQUENCE [LARGE SCALE GENOMIC DNA]</scope>
    <source>
        <strain evidence="5 6">NBRC 111368</strain>
    </source>
</reference>
<accession>A0ABD5RX64</accession>
<dbReference type="InterPro" id="IPR051398">
    <property type="entry name" value="Polysacch_Deacetylase"/>
</dbReference>
<sequence length="450" mass="49715">MNQPTVVTERASFVETATPAPPGARVPVEVRVSVGDPFEAYRRARDPDADGVFLETTGDQSGWGYFGVDPVERLQVGADAEPEEESPTVRAIDALLDREELVRGNCEVPYPCGAFGWLSYDVARELEDLPETTVADGLPRLQLGVFDRIAAWEAPTDGWYHVTLALRDASGDCVRYTQTVEAQYLNDWHRLDLGMHSEIGDPDLSAITSLDLMTWVGGNPSRVSLGDLRSTPTADVGYVMFTFDDIPESTYTAAYPAMREHGFVGCGGAIKEWVGGPGTMSMRQLDDLAAEGWEFCSHPQYDELPIPEMDLDRLRRTLVEYKRWLLDHGFDRGAETIIYPYGVVDDAALEVVADYHELGFKLQRGQYGPSVTSPLLAGRTDGDHPRLVRRAVDRAAKYGLAVPLMYHKIGTEDRISKADFEATVEYVANVDGVRVVTPGEYLAELKNGTL</sequence>
<dbReference type="CDD" id="cd10970">
    <property type="entry name" value="CE4_DAC_u1_6s"/>
    <property type="match status" value="1"/>
</dbReference>
<dbReference type="Gene3D" id="3.20.20.370">
    <property type="entry name" value="Glycoside hydrolase/deacetylase"/>
    <property type="match status" value="1"/>
</dbReference>
<protein>
    <submittedName>
        <fullName evidence="5">Polysaccharide deacetylase family protein</fullName>
    </submittedName>
</protein>
<dbReference type="Pfam" id="PF01522">
    <property type="entry name" value="Polysacc_deac_1"/>
    <property type="match status" value="1"/>
</dbReference>
<dbReference type="PANTHER" id="PTHR34216:SF3">
    <property type="entry name" value="POLY-BETA-1,6-N-ACETYL-D-GLUCOSAMINE N-DEACETYLASE"/>
    <property type="match status" value="1"/>
</dbReference>
<proteinExistence type="predicted"/>
<evidence type="ECO:0000256" key="2">
    <source>
        <dbReference type="ARBA" id="ARBA00022729"/>
    </source>
</evidence>
<organism evidence="5 6">
    <name type="scientific">Halobium palmae</name>
    <dbReference type="NCBI Taxonomy" id="1776492"/>
    <lineage>
        <taxon>Archaea</taxon>
        <taxon>Methanobacteriati</taxon>
        <taxon>Methanobacteriota</taxon>
        <taxon>Stenosarchaea group</taxon>
        <taxon>Halobacteria</taxon>
        <taxon>Halobacteriales</taxon>
        <taxon>Haloferacaceae</taxon>
        <taxon>Halobium</taxon>
    </lineage>
</organism>
<dbReference type="Proteomes" id="UP001596328">
    <property type="component" value="Unassembled WGS sequence"/>
</dbReference>
<dbReference type="Gene3D" id="3.60.120.10">
    <property type="entry name" value="Anthranilate synthase"/>
    <property type="match status" value="1"/>
</dbReference>
<comment type="subcellular location">
    <subcellularLocation>
        <location evidence="1">Secreted</location>
    </subcellularLocation>
</comment>
<dbReference type="AlphaFoldDB" id="A0ABD5RX64"/>
<evidence type="ECO:0000259" key="4">
    <source>
        <dbReference type="Pfam" id="PF04715"/>
    </source>
</evidence>
<dbReference type="Pfam" id="PF04715">
    <property type="entry name" value="Anth_synt_I_N"/>
    <property type="match status" value="1"/>
</dbReference>
<gene>
    <name evidence="5" type="ORF">ACFQE1_05585</name>
</gene>
<dbReference type="GO" id="GO:0005576">
    <property type="term" value="C:extracellular region"/>
    <property type="evidence" value="ECO:0007669"/>
    <property type="project" value="UniProtKB-SubCell"/>
</dbReference>
<feature type="domain" description="Anthranilate synthase component I N-terminal" evidence="4">
    <location>
        <begin position="36"/>
        <end position="150"/>
    </location>
</feature>
<dbReference type="PANTHER" id="PTHR34216">
    <property type="match status" value="1"/>
</dbReference>
<dbReference type="InterPro" id="IPR002509">
    <property type="entry name" value="NODB_dom"/>
</dbReference>
<dbReference type="InterPro" id="IPR006805">
    <property type="entry name" value="Anth_synth_I_N"/>
</dbReference>
<name>A0ABD5RX64_9EURY</name>
<dbReference type="SUPFAM" id="SSF56322">
    <property type="entry name" value="ADC synthase"/>
    <property type="match status" value="1"/>
</dbReference>
<evidence type="ECO:0000313" key="5">
    <source>
        <dbReference type="EMBL" id="MFC6723856.1"/>
    </source>
</evidence>
<keyword evidence="6" id="KW-1185">Reference proteome</keyword>
<evidence type="ECO:0000256" key="1">
    <source>
        <dbReference type="ARBA" id="ARBA00004613"/>
    </source>
</evidence>
<dbReference type="InterPro" id="IPR005801">
    <property type="entry name" value="ADC_synthase"/>
</dbReference>
<evidence type="ECO:0000313" key="6">
    <source>
        <dbReference type="Proteomes" id="UP001596328"/>
    </source>
</evidence>